<proteinExistence type="predicted"/>
<dbReference type="EMBL" id="CADEAL010004192">
    <property type="protein sequence ID" value="CAB1453909.1"/>
    <property type="molecule type" value="Genomic_DNA"/>
</dbReference>
<dbReference type="AlphaFoldDB" id="A0A9N7VQM2"/>
<reference evidence="2" key="1">
    <citation type="submission" date="2020-03" db="EMBL/GenBank/DDBJ databases">
        <authorList>
            <person name="Weist P."/>
        </authorList>
    </citation>
    <scope>NUCLEOTIDE SEQUENCE</scope>
</reference>
<protein>
    <submittedName>
        <fullName evidence="2">Uncharacterized protein</fullName>
    </submittedName>
</protein>
<name>A0A9N7VQM2_PLEPL</name>
<organism evidence="2 3">
    <name type="scientific">Pleuronectes platessa</name>
    <name type="common">European plaice</name>
    <dbReference type="NCBI Taxonomy" id="8262"/>
    <lineage>
        <taxon>Eukaryota</taxon>
        <taxon>Metazoa</taxon>
        <taxon>Chordata</taxon>
        <taxon>Craniata</taxon>
        <taxon>Vertebrata</taxon>
        <taxon>Euteleostomi</taxon>
        <taxon>Actinopterygii</taxon>
        <taxon>Neopterygii</taxon>
        <taxon>Teleostei</taxon>
        <taxon>Neoteleostei</taxon>
        <taxon>Acanthomorphata</taxon>
        <taxon>Carangaria</taxon>
        <taxon>Pleuronectiformes</taxon>
        <taxon>Pleuronectoidei</taxon>
        <taxon>Pleuronectidae</taxon>
        <taxon>Pleuronectes</taxon>
    </lineage>
</organism>
<accession>A0A9N7VQM2</accession>
<keyword evidence="3" id="KW-1185">Reference proteome</keyword>
<comment type="caution">
    <text evidence="2">The sequence shown here is derived from an EMBL/GenBank/DDBJ whole genome shotgun (WGS) entry which is preliminary data.</text>
</comment>
<sequence>MSIPVLIDQSPLVPGTRSSIFSTLLTICSNGFHFEILHGNLQIACPHQQAPPVIIQDDRLPPDSPDAACPSSSPPFRFPSIRPSSHPLILARLQPSSLTSPDNFSPLPKGGDKAALFTVLPSC</sequence>
<gene>
    <name evidence="2" type="ORF">PLEPLA_LOCUS41669</name>
</gene>
<evidence type="ECO:0000256" key="1">
    <source>
        <dbReference type="SAM" id="MobiDB-lite"/>
    </source>
</evidence>
<evidence type="ECO:0000313" key="3">
    <source>
        <dbReference type="Proteomes" id="UP001153269"/>
    </source>
</evidence>
<feature type="region of interest" description="Disordered" evidence="1">
    <location>
        <begin position="54"/>
        <end position="74"/>
    </location>
</feature>
<evidence type="ECO:0000313" key="2">
    <source>
        <dbReference type="EMBL" id="CAB1453909.1"/>
    </source>
</evidence>
<dbReference type="Proteomes" id="UP001153269">
    <property type="component" value="Unassembled WGS sequence"/>
</dbReference>